<sequence>MRTKKSKNSDLAPREIEPPASRSQVEPGNEKRDVRKVTFDNSLHSFPCHWNQTDQQLRVRIKVNNQLILNAAAGRLVQMGVAKIAGVGSNQGRARCLDIRVPLAEEGNQEIRSCPLTQPMPKDMISPAHLHSGPGA</sequence>
<feature type="region of interest" description="Disordered" evidence="1">
    <location>
        <begin position="114"/>
        <end position="136"/>
    </location>
</feature>
<evidence type="ECO:0000313" key="3">
    <source>
        <dbReference type="Proteomes" id="UP001050975"/>
    </source>
</evidence>
<dbReference type="RefSeq" id="WP_226588214.1">
    <property type="nucleotide sequence ID" value="NZ_BLAY01000131.1"/>
</dbReference>
<gene>
    <name evidence="2" type="ORF">MiSe_65160</name>
</gene>
<organism evidence="2 3">
    <name type="scientific">Microseira wollei NIES-4236</name>
    <dbReference type="NCBI Taxonomy" id="2530354"/>
    <lineage>
        <taxon>Bacteria</taxon>
        <taxon>Bacillati</taxon>
        <taxon>Cyanobacteriota</taxon>
        <taxon>Cyanophyceae</taxon>
        <taxon>Oscillatoriophycideae</taxon>
        <taxon>Aerosakkonematales</taxon>
        <taxon>Aerosakkonemataceae</taxon>
        <taxon>Microseira</taxon>
    </lineage>
</organism>
<name>A0AAV3XFH2_9CYAN</name>
<evidence type="ECO:0000256" key="1">
    <source>
        <dbReference type="SAM" id="MobiDB-lite"/>
    </source>
</evidence>
<dbReference type="Proteomes" id="UP001050975">
    <property type="component" value="Unassembled WGS sequence"/>
</dbReference>
<feature type="region of interest" description="Disordered" evidence="1">
    <location>
        <begin position="1"/>
        <end position="32"/>
    </location>
</feature>
<dbReference type="AlphaFoldDB" id="A0AAV3XFH2"/>
<reference evidence="2" key="1">
    <citation type="submission" date="2019-10" db="EMBL/GenBank/DDBJ databases">
        <title>Draft genome sequece of Microseira wollei NIES-4236.</title>
        <authorList>
            <person name="Yamaguchi H."/>
            <person name="Suzuki S."/>
            <person name="Kawachi M."/>
        </authorList>
    </citation>
    <scope>NUCLEOTIDE SEQUENCE</scope>
    <source>
        <strain evidence="2">NIES-4236</strain>
    </source>
</reference>
<proteinExistence type="predicted"/>
<evidence type="ECO:0000313" key="2">
    <source>
        <dbReference type="EMBL" id="GET41702.1"/>
    </source>
</evidence>
<accession>A0AAV3XFH2</accession>
<protein>
    <submittedName>
        <fullName evidence="2">Uncharacterized protein</fullName>
    </submittedName>
</protein>
<comment type="caution">
    <text evidence="2">The sequence shown here is derived from an EMBL/GenBank/DDBJ whole genome shotgun (WGS) entry which is preliminary data.</text>
</comment>
<dbReference type="EMBL" id="BLAY01000131">
    <property type="protein sequence ID" value="GET41702.1"/>
    <property type="molecule type" value="Genomic_DNA"/>
</dbReference>
<keyword evidence="3" id="KW-1185">Reference proteome</keyword>